<proteinExistence type="predicted"/>
<dbReference type="EMBL" id="KZ772841">
    <property type="protein sequence ID" value="PTQ28178.1"/>
    <property type="molecule type" value="Genomic_DNA"/>
</dbReference>
<reference evidence="2" key="1">
    <citation type="journal article" date="2017" name="Cell">
        <title>Insights into land plant evolution garnered from the Marchantia polymorpha genome.</title>
        <authorList>
            <person name="Bowman J.L."/>
            <person name="Kohchi T."/>
            <person name="Yamato K.T."/>
            <person name="Jenkins J."/>
            <person name="Shu S."/>
            <person name="Ishizaki K."/>
            <person name="Yamaoka S."/>
            <person name="Nishihama R."/>
            <person name="Nakamura Y."/>
            <person name="Berger F."/>
            <person name="Adam C."/>
            <person name="Aki S.S."/>
            <person name="Althoff F."/>
            <person name="Araki T."/>
            <person name="Arteaga-Vazquez M.A."/>
            <person name="Balasubrmanian S."/>
            <person name="Barry K."/>
            <person name="Bauer D."/>
            <person name="Boehm C.R."/>
            <person name="Briginshaw L."/>
            <person name="Caballero-Perez J."/>
            <person name="Catarino B."/>
            <person name="Chen F."/>
            <person name="Chiyoda S."/>
            <person name="Chovatia M."/>
            <person name="Davies K.M."/>
            <person name="Delmans M."/>
            <person name="Demura T."/>
            <person name="Dierschke T."/>
            <person name="Dolan L."/>
            <person name="Dorantes-Acosta A.E."/>
            <person name="Eklund D.M."/>
            <person name="Florent S.N."/>
            <person name="Flores-Sandoval E."/>
            <person name="Fujiyama A."/>
            <person name="Fukuzawa H."/>
            <person name="Galik B."/>
            <person name="Grimanelli D."/>
            <person name="Grimwood J."/>
            <person name="Grossniklaus U."/>
            <person name="Hamada T."/>
            <person name="Haseloff J."/>
            <person name="Hetherington A.J."/>
            <person name="Higo A."/>
            <person name="Hirakawa Y."/>
            <person name="Hundley H.N."/>
            <person name="Ikeda Y."/>
            <person name="Inoue K."/>
            <person name="Inoue S.I."/>
            <person name="Ishida S."/>
            <person name="Jia Q."/>
            <person name="Kakita M."/>
            <person name="Kanazawa T."/>
            <person name="Kawai Y."/>
            <person name="Kawashima T."/>
            <person name="Kennedy M."/>
            <person name="Kinose K."/>
            <person name="Kinoshita T."/>
            <person name="Kohara Y."/>
            <person name="Koide E."/>
            <person name="Komatsu K."/>
            <person name="Kopischke S."/>
            <person name="Kubo M."/>
            <person name="Kyozuka J."/>
            <person name="Lagercrantz U."/>
            <person name="Lin S.S."/>
            <person name="Lindquist E."/>
            <person name="Lipzen A.M."/>
            <person name="Lu C.W."/>
            <person name="De Luna E."/>
            <person name="Martienssen R.A."/>
            <person name="Minamino N."/>
            <person name="Mizutani M."/>
            <person name="Mizutani M."/>
            <person name="Mochizuki N."/>
            <person name="Monte I."/>
            <person name="Mosher R."/>
            <person name="Nagasaki H."/>
            <person name="Nakagami H."/>
            <person name="Naramoto S."/>
            <person name="Nishitani K."/>
            <person name="Ohtani M."/>
            <person name="Okamoto T."/>
            <person name="Okumura M."/>
            <person name="Phillips J."/>
            <person name="Pollak B."/>
            <person name="Reinders A."/>
            <person name="Rovekamp M."/>
            <person name="Sano R."/>
            <person name="Sawa S."/>
            <person name="Schmid M.W."/>
            <person name="Shirakawa M."/>
            <person name="Solano R."/>
            <person name="Spunde A."/>
            <person name="Suetsugu N."/>
            <person name="Sugano S."/>
            <person name="Sugiyama A."/>
            <person name="Sun R."/>
            <person name="Suzuki Y."/>
            <person name="Takenaka M."/>
            <person name="Takezawa D."/>
            <person name="Tomogane H."/>
            <person name="Tsuzuki M."/>
            <person name="Ueda T."/>
            <person name="Umeda M."/>
            <person name="Ward J.M."/>
            <person name="Watanabe Y."/>
            <person name="Yazaki K."/>
            <person name="Yokoyama R."/>
            <person name="Yoshitake Y."/>
            <person name="Yotsui I."/>
            <person name="Zachgo S."/>
            <person name="Schmutz J."/>
        </authorList>
    </citation>
    <scope>NUCLEOTIDE SEQUENCE [LARGE SCALE GENOMIC DNA]</scope>
    <source>
        <strain evidence="2">Tak-1</strain>
    </source>
</reference>
<evidence type="ECO:0000313" key="1">
    <source>
        <dbReference type="EMBL" id="PTQ28178.1"/>
    </source>
</evidence>
<name>A0A2R6W2V8_MARPO</name>
<dbReference type="AlphaFoldDB" id="A0A2R6W2V8"/>
<accession>A0A2R6W2V8</accession>
<sequence>MGTTTRRIQRISIEGVEGSSPLSETSFSRCSDLCTFIAWPVFEEPCNSGLDNSGVGRTLDAKHEFPLMPPRPCSAGLTVNLQISKVNRSCVTVLRINRT</sequence>
<evidence type="ECO:0000313" key="2">
    <source>
        <dbReference type="Proteomes" id="UP000244005"/>
    </source>
</evidence>
<keyword evidence="2" id="KW-1185">Reference proteome</keyword>
<dbReference type="Gramene" id="Mp5g06630.1">
    <property type="protein sequence ID" value="Mp5g06630.1.cds1"/>
    <property type="gene ID" value="Mp5g06630"/>
</dbReference>
<organism evidence="1 2">
    <name type="scientific">Marchantia polymorpha</name>
    <name type="common">Common liverwort</name>
    <name type="synonym">Marchantia aquatica</name>
    <dbReference type="NCBI Taxonomy" id="3197"/>
    <lineage>
        <taxon>Eukaryota</taxon>
        <taxon>Viridiplantae</taxon>
        <taxon>Streptophyta</taxon>
        <taxon>Embryophyta</taxon>
        <taxon>Marchantiophyta</taxon>
        <taxon>Marchantiopsida</taxon>
        <taxon>Marchantiidae</taxon>
        <taxon>Marchantiales</taxon>
        <taxon>Marchantiaceae</taxon>
        <taxon>Marchantia</taxon>
    </lineage>
</organism>
<gene>
    <name evidence="1" type="ORF">MARPO_0171s0020</name>
</gene>
<dbReference type="Proteomes" id="UP000244005">
    <property type="component" value="Unassembled WGS sequence"/>
</dbReference>
<protein>
    <submittedName>
        <fullName evidence="1">Uncharacterized protein</fullName>
    </submittedName>
</protein>